<dbReference type="Gene3D" id="3.30.750.80">
    <property type="entry name" value="RNA methyltransferase domain (HRMD) like"/>
    <property type="match status" value="1"/>
</dbReference>
<dbReference type="Gene3D" id="3.30.2130.30">
    <property type="match status" value="1"/>
</dbReference>
<dbReference type="SUPFAM" id="SSF53335">
    <property type="entry name" value="S-adenosyl-L-methionine-dependent methyltransferases"/>
    <property type="match status" value="2"/>
</dbReference>
<keyword evidence="2" id="KW-0808">Transferase</keyword>
<evidence type="ECO:0000259" key="3">
    <source>
        <dbReference type="PROSITE" id="PS51165"/>
    </source>
</evidence>
<dbReference type="EMBL" id="UINC01064315">
    <property type="protein sequence ID" value="SVB92860.1"/>
    <property type="molecule type" value="Genomic_DNA"/>
</dbReference>
<accession>A0A382HZP9</accession>
<name>A0A382HZP9_9ZZZZ</name>
<reference evidence="4" key="1">
    <citation type="submission" date="2018-05" db="EMBL/GenBank/DDBJ databases">
        <authorList>
            <person name="Lanie J.A."/>
            <person name="Ng W.-L."/>
            <person name="Kazmierczak K.M."/>
            <person name="Andrzejewski T.M."/>
            <person name="Davidsen T.M."/>
            <person name="Wayne K.J."/>
            <person name="Tettelin H."/>
            <person name="Glass J.I."/>
            <person name="Rusch D."/>
            <person name="Podicherti R."/>
            <person name="Tsui H.-C.T."/>
            <person name="Winkler M.E."/>
        </authorList>
    </citation>
    <scope>NUCLEOTIDE SEQUENCE</scope>
</reference>
<proteinExistence type="predicted"/>
<dbReference type="InterPro" id="IPR017244">
    <property type="entry name" value="23SrRNA_methyltr_KL"/>
</dbReference>
<protein>
    <recommendedName>
        <fullName evidence="3">THUMP domain-containing protein</fullName>
    </recommendedName>
</protein>
<dbReference type="InterPro" id="IPR004114">
    <property type="entry name" value="THUMP_dom"/>
</dbReference>
<dbReference type="PROSITE" id="PS51165">
    <property type="entry name" value="THUMP"/>
    <property type="match status" value="1"/>
</dbReference>
<dbReference type="GO" id="GO:0005737">
    <property type="term" value="C:cytoplasm"/>
    <property type="evidence" value="ECO:0007669"/>
    <property type="project" value="InterPro"/>
</dbReference>
<evidence type="ECO:0000256" key="2">
    <source>
        <dbReference type="ARBA" id="ARBA00022679"/>
    </source>
</evidence>
<dbReference type="GO" id="GO:0008990">
    <property type="term" value="F:rRNA (guanine-N2-)-methyltransferase activity"/>
    <property type="evidence" value="ECO:0007669"/>
    <property type="project" value="InterPro"/>
</dbReference>
<dbReference type="PANTHER" id="PTHR47313:SF1">
    <property type="entry name" value="RIBOSOMAL RNA LARGE SUBUNIT METHYLTRANSFERASE K_L"/>
    <property type="match status" value="1"/>
</dbReference>
<dbReference type="NCBIfam" id="NF008748">
    <property type="entry name" value="PRK11783.1"/>
    <property type="match status" value="1"/>
</dbReference>
<dbReference type="GO" id="GO:0003723">
    <property type="term" value="F:RNA binding"/>
    <property type="evidence" value="ECO:0007669"/>
    <property type="project" value="InterPro"/>
</dbReference>
<gene>
    <name evidence="4" type="ORF">METZ01_LOCUS245714</name>
</gene>
<dbReference type="GO" id="GO:0070043">
    <property type="term" value="F:rRNA (guanine-N7-)-methyltransferase activity"/>
    <property type="evidence" value="ECO:0007669"/>
    <property type="project" value="TreeGrafter"/>
</dbReference>
<feature type="non-terminal residue" evidence="4">
    <location>
        <position position="456"/>
    </location>
</feature>
<dbReference type="AlphaFoldDB" id="A0A382HZP9"/>
<dbReference type="PROSITE" id="PS01261">
    <property type="entry name" value="UPF0020"/>
    <property type="match status" value="1"/>
</dbReference>
<organism evidence="4">
    <name type="scientific">marine metagenome</name>
    <dbReference type="NCBI Taxonomy" id="408172"/>
    <lineage>
        <taxon>unclassified sequences</taxon>
        <taxon>metagenomes</taxon>
        <taxon>ecological metagenomes</taxon>
    </lineage>
</organism>
<feature type="domain" description="THUMP" evidence="3">
    <location>
        <begin position="1"/>
        <end position="65"/>
    </location>
</feature>
<feature type="non-terminal residue" evidence="4">
    <location>
        <position position="1"/>
    </location>
</feature>
<dbReference type="Gene3D" id="3.40.50.150">
    <property type="entry name" value="Vaccinia Virus protein VP39"/>
    <property type="match status" value="1"/>
</dbReference>
<dbReference type="PANTHER" id="PTHR47313">
    <property type="entry name" value="RIBOSOMAL RNA LARGE SUBUNIT METHYLTRANSFERASE K/L"/>
    <property type="match status" value="1"/>
</dbReference>
<evidence type="ECO:0000256" key="1">
    <source>
        <dbReference type="ARBA" id="ARBA00022603"/>
    </source>
</evidence>
<dbReference type="CDD" id="cd11715">
    <property type="entry name" value="THUMP_AdoMetMT"/>
    <property type="match status" value="1"/>
</dbReference>
<keyword evidence="1" id="KW-0489">Methyltransferase</keyword>
<dbReference type="InterPro" id="IPR002052">
    <property type="entry name" value="DNA_methylase_N6_adenine_CS"/>
</dbReference>
<dbReference type="Pfam" id="PF01170">
    <property type="entry name" value="UPF0020"/>
    <property type="match status" value="1"/>
</dbReference>
<dbReference type="InterPro" id="IPR053943">
    <property type="entry name" value="RlmKL-like_Mtase_CS"/>
</dbReference>
<dbReference type="InterPro" id="IPR029063">
    <property type="entry name" value="SAM-dependent_MTases_sf"/>
</dbReference>
<dbReference type="InterPro" id="IPR000241">
    <property type="entry name" value="RlmKL-like_Mtase"/>
</dbReference>
<dbReference type="PROSITE" id="PS00092">
    <property type="entry name" value="N6_MTASE"/>
    <property type="match status" value="1"/>
</dbReference>
<dbReference type="Pfam" id="PF02926">
    <property type="entry name" value="THUMP"/>
    <property type="match status" value="1"/>
</dbReference>
<dbReference type="PIRSF" id="PIRSF037618">
    <property type="entry name" value="RNA_Mtase_bacteria_prd"/>
    <property type="match status" value="1"/>
</dbReference>
<evidence type="ECO:0000313" key="4">
    <source>
        <dbReference type="EMBL" id="SVB92860.1"/>
    </source>
</evidence>
<sequence>TVAIEFVGYSRDIRNSHFGALKVKDAIVDQFRKACGLRPSIDLERPDLRVHTRLDRDRVQLSLDLAGQSLHRRGYRSGTGPAPLKENLAAAILLRAGWPSVATMGGTLMDPMCGTGTLPIEAAWIAGDCAPGLLRDYFGFSGWQGHVPKLWGRLREEALARREEGIAKLPEIIGCDMNPRAVQQAKAHAERAGLHQVVRFEQRAISKTPKLPNPAGLVVVNPPYGQRLGEITELGGLYAELGQVLKRNFQGWKAAVFTGNPQLGHALGLRALLDNKLYNGPIECRLLRFEVEEGYFTPDRIKPPSIENATSEAKVADSDSSGTEMLANRLRKNRRILGRWARRANIACYRLYDADLPEYALAVDLYQGEQLWVHVQEYQAPRSIDQDKARHRREEALVTIADVLEIPPEQVFLKVRHRQKGHSQYEKIEQGGAFCEVREGPCRLLVNFANYLDTGL</sequence>